<keyword evidence="4" id="KW-0274">FAD</keyword>
<evidence type="ECO:0000256" key="3">
    <source>
        <dbReference type="ARBA" id="ARBA00022630"/>
    </source>
</evidence>
<proteinExistence type="inferred from homology"/>
<dbReference type="InterPro" id="IPR006089">
    <property type="entry name" value="Acyl-CoA_DH_CS"/>
</dbReference>
<keyword evidence="5" id="KW-0560">Oxidoreductase</keyword>
<dbReference type="Gene3D" id="2.40.110.10">
    <property type="entry name" value="Butyryl-CoA Dehydrogenase, subunit A, domain 2"/>
    <property type="match status" value="1"/>
</dbReference>
<evidence type="ECO:0000259" key="7">
    <source>
        <dbReference type="Pfam" id="PF02771"/>
    </source>
</evidence>
<dbReference type="InterPro" id="IPR046373">
    <property type="entry name" value="Acyl-CoA_Oxase/DH_mid-dom_sf"/>
</dbReference>
<sequence length="457" mass="49798">MSFGNTSTPFAEPAWYTKPTSSPYYSEKHVKLRAFMRQHIERLMPNAAEWEQLGQVPEALATERAKAGLTAASIYPLPDAQDLDGIQLPAGLERSEWDPFCDLIMSDEGARLGYLGVTWALEGGNAIGAPPLVAYGTTEQRQKFLRPILRGEKRICLGVTEASGGSDVAAIKTAATRVAGGWRVTGSKKVRPNSVSCTYCSSTETPWITNAVFSDYMMTAVRTGDAGNKGLSFMIIDLYADGVTTRSIENTGVKASGSSYVELDEVFVPDFNLIGKDGDGFRMVMVNFLHVKFLTERFLLAVQANRMSRVCLEDAYEYATKRHTFGKPLISSPILRAKISDMALIITANHSWIEALAFQLSVLPKVVADIELAGQAALLKVSCTRGLERCNREALQILGGIGYQRGGIGGRVEQISRDLRVMCIGGGSDEIMSSLGLRQAEAVISKNDQKLSFKAKL</sequence>
<organism evidence="8 9">
    <name type="scientific">Microbotryum silenes-dioicae</name>
    <dbReference type="NCBI Taxonomy" id="796604"/>
    <lineage>
        <taxon>Eukaryota</taxon>
        <taxon>Fungi</taxon>
        <taxon>Dikarya</taxon>
        <taxon>Basidiomycota</taxon>
        <taxon>Pucciniomycotina</taxon>
        <taxon>Microbotryomycetes</taxon>
        <taxon>Microbotryales</taxon>
        <taxon>Microbotryaceae</taxon>
        <taxon>Microbotryum</taxon>
    </lineage>
</organism>
<reference evidence="8 9" key="1">
    <citation type="submission" date="2016-11" db="EMBL/GenBank/DDBJ databases">
        <authorList>
            <person name="Jaros S."/>
            <person name="Januszkiewicz K."/>
            <person name="Wedrychowicz H."/>
        </authorList>
    </citation>
    <scope>NUCLEOTIDE SEQUENCE [LARGE SCALE GENOMIC DNA]</scope>
</reference>
<dbReference type="InterPro" id="IPR037069">
    <property type="entry name" value="AcylCoA_DH/ox_N_sf"/>
</dbReference>
<comment type="cofactor">
    <cofactor evidence="1">
        <name>FAD</name>
        <dbReference type="ChEBI" id="CHEBI:57692"/>
    </cofactor>
</comment>
<evidence type="ECO:0000313" key="9">
    <source>
        <dbReference type="Proteomes" id="UP000249464"/>
    </source>
</evidence>
<keyword evidence="9" id="KW-1185">Reference proteome</keyword>
<evidence type="ECO:0000313" key="8">
    <source>
        <dbReference type="EMBL" id="SGY76657.1"/>
    </source>
</evidence>
<name>A0A2X0MAT1_9BASI</name>
<evidence type="ECO:0000256" key="5">
    <source>
        <dbReference type="ARBA" id="ARBA00023002"/>
    </source>
</evidence>
<dbReference type="GO" id="GO:0005737">
    <property type="term" value="C:cytoplasm"/>
    <property type="evidence" value="ECO:0007669"/>
    <property type="project" value="TreeGrafter"/>
</dbReference>
<dbReference type="InterPro" id="IPR036250">
    <property type="entry name" value="AcylCo_DH-like_C"/>
</dbReference>
<dbReference type="GO" id="GO:0003995">
    <property type="term" value="F:acyl-CoA dehydrogenase activity"/>
    <property type="evidence" value="ECO:0007669"/>
    <property type="project" value="InterPro"/>
</dbReference>
<dbReference type="SUPFAM" id="SSF56645">
    <property type="entry name" value="Acyl-CoA dehydrogenase NM domain-like"/>
    <property type="match status" value="1"/>
</dbReference>
<dbReference type="Gene3D" id="1.20.140.10">
    <property type="entry name" value="Butyryl-CoA Dehydrogenase, subunit A, domain 3"/>
    <property type="match status" value="1"/>
</dbReference>
<dbReference type="Pfam" id="PF02771">
    <property type="entry name" value="Acyl-CoA_dh_N"/>
    <property type="match status" value="1"/>
</dbReference>
<dbReference type="Proteomes" id="UP000249464">
    <property type="component" value="Unassembled WGS sequence"/>
</dbReference>
<dbReference type="CDD" id="cd00567">
    <property type="entry name" value="ACAD"/>
    <property type="match status" value="1"/>
</dbReference>
<evidence type="ECO:0000256" key="4">
    <source>
        <dbReference type="ARBA" id="ARBA00022827"/>
    </source>
</evidence>
<dbReference type="EMBL" id="FQNC01000047">
    <property type="protein sequence ID" value="SGY76657.1"/>
    <property type="molecule type" value="Genomic_DNA"/>
</dbReference>
<dbReference type="GO" id="GO:0033539">
    <property type="term" value="P:fatty acid beta-oxidation using acyl-CoA dehydrogenase"/>
    <property type="evidence" value="ECO:0007669"/>
    <property type="project" value="TreeGrafter"/>
</dbReference>
<evidence type="ECO:0000256" key="2">
    <source>
        <dbReference type="ARBA" id="ARBA00009347"/>
    </source>
</evidence>
<comment type="similarity">
    <text evidence="2">Belongs to the acyl-CoA dehydrogenase family.</text>
</comment>
<dbReference type="PROSITE" id="PS00072">
    <property type="entry name" value="ACYL_COA_DH_1"/>
    <property type="match status" value="1"/>
</dbReference>
<dbReference type="InterPro" id="IPR050741">
    <property type="entry name" value="Acyl-CoA_dehydrogenase"/>
</dbReference>
<feature type="domain" description="Acyl-CoA dehydrogenase/oxidase N-terminal" evidence="7">
    <location>
        <begin position="27"/>
        <end position="152"/>
    </location>
</feature>
<feature type="domain" description="Acyl-CoA dehydrogenase/oxidase C-terminal" evidence="6">
    <location>
        <begin position="278"/>
        <end position="435"/>
    </location>
</feature>
<dbReference type="PANTHER" id="PTHR48083:SF28">
    <property type="entry name" value="ACYL-COA DEHYDROGENASE FAMILY PROTEIN (AFU_ORTHOLOGUE AFUA_6G10880)-RELATED"/>
    <property type="match status" value="1"/>
</dbReference>
<evidence type="ECO:0000259" key="6">
    <source>
        <dbReference type="Pfam" id="PF00441"/>
    </source>
</evidence>
<dbReference type="InterPro" id="IPR009100">
    <property type="entry name" value="AcylCoA_DH/oxidase_NM_dom_sf"/>
</dbReference>
<dbReference type="AlphaFoldDB" id="A0A2X0MAT1"/>
<dbReference type="PANTHER" id="PTHR48083">
    <property type="entry name" value="MEDIUM-CHAIN SPECIFIC ACYL-COA DEHYDROGENASE, MITOCHONDRIAL-RELATED"/>
    <property type="match status" value="1"/>
</dbReference>
<dbReference type="GO" id="GO:0050660">
    <property type="term" value="F:flavin adenine dinucleotide binding"/>
    <property type="evidence" value="ECO:0007669"/>
    <property type="project" value="InterPro"/>
</dbReference>
<dbReference type="InterPro" id="IPR009075">
    <property type="entry name" value="AcylCo_DH/oxidase_C"/>
</dbReference>
<dbReference type="InterPro" id="IPR013786">
    <property type="entry name" value="AcylCoA_DH/ox_N"/>
</dbReference>
<accession>A0A2X0MAT1</accession>
<evidence type="ECO:0000256" key="1">
    <source>
        <dbReference type="ARBA" id="ARBA00001974"/>
    </source>
</evidence>
<dbReference type="SUPFAM" id="SSF47203">
    <property type="entry name" value="Acyl-CoA dehydrogenase C-terminal domain-like"/>
    <property type="match status" value="1"/>
</dbReference>
<dbReference type="Gene3D" id="1.10.540.10">
    <property type="entry name" value="Acyl-CoA dehydrogenase/oxidase, N-terminal domain"/>
    <property type="match status" value="1"/>
</dbReference>
<gene>
    <name evidence="8" type="primary">BQ5605_C005g03505</name>
    <name evidence="8" type="ORF">BQ5605_C005G03505</name>
</gene>
<protein>
    <submittedName>
        <fullName evidence="8">BQ5605_C005g03505 protein</fullName>
    </submittedName>
</protein>
<dbReference type="STRING" id="796604.A0A2X0MAT1"/>
<dbReference type="Pfam" id="PF00441">
    <property type="entry name" value="Acyl-CoA_dh_1"/>
    <property type="match status" value="1"/>
</dbReference>
<keyword evidence="3" id="KW-0285">Flavoprotein</keyword>